<dbReference type="Proteomes" id="UP000077262">
    <property type="component" value="Unassembled WGS sequence"/>
</dbReference>
<dbReference type="EMBL" id="LSTR01000020">
    <property type="protein sequence ID" value="OAH46530.1"/>
    <property type="molecule type" value="Genomic_DNA"/>
</dbReference>
<evidence type="ECO:0000313" key="1">
    <source>
        <dbReference type="EMBL" id="OAH46530.1"/>
    </source>
</evidence>
<dbReference type="GO" id="GO:0005198">
    <property type="term" value="F:structural molecule activity"/>
    <property type="evidence" value="ECO:0007669"/>
    <property type="project" value="InterPro"/>
</dbReference>
<gene>
    <name evidence="1" type="ORF">AX777_01290</name>
</gene>
<dbReference type="InterPro" id="IPR010667">
    <property type="entry name" value="Phage_T4_Gp19"/>
</dbReference>
<evidence type="ECO:0000313" key="2">
    <source>
        <dbReference type="Proteomes" id="UP000077262"/>
    </source>
</evidence>
<dbReference type="AlphaFoldDB" id="A0A177JZD0"/>
<proteinExistence type="predicted"/>
<protein>
    <submittedName>
        <fullName evidence="1">Phage tail protein</fullName>
    </submittedName>
</protein>
<sequence>MALHDPYAGFRFTVLVDQIVKGGFTKVRGLTRETKVESFREGGVNDHEHKLASLTSYGNLVLERGLADPFLYIWHQAVVEGVIKRAVITVTLKDPQGKDAWSWNILNAYPVKWSVADFDANSGQVAAESVEFAHHGYLLRPGLGSLTSAF</sequence>
<organism evidence="1 2">
    <name type="scientific">Sphingobium yanoikuyae</name>
    <name type="common">Sphingomonas yanoikuyae</name>
    <dbReference type="NCBI Taxonomy" id="13690"/>
    <lineage>
        <taxon>Bacteria</taxon>
        <taxon>Pseudomonadati</taxon>
        <taxon>Pseudomonadota</taxon>
        <taxon>Alphaproteobacteria</taxon>
        <taxon>Sphingomonadales</taxon>
        <taxon>Sphingomonadaceae</taxon>
        <taxon>Sphingobium</taxon>
    </lineage>
</organism>
<dbReference type="RefSeq" id="WP_017498955.1">
    <property type="nucleotide sequence ID" value="NZ_LSTR01000020.1"/>
</dbReference>
<comment type="caution">
    <text evidence="1">The sequence shown here is derived from an EMBL/GenBank/DDBJ whole genome shotgun (WGS) entry which is preliminary data.</text>
</comment>
<dbReference type="OrthoDB" id="9799891at2"/>
<dbReference type="Pfam" id="PF06841">
    <property type="entry name" value="Phage_T4_gp19"/>
    <property type="match status" value="1"/>
</dbReference>
<dbReference type="PANTHER" id="PTHR38009">
    <property type="entry name" value="CONSERVED HYPOTHETICAL PHAGE TAIL PROTEIN"/>
    <property type="match status" value="1"/>
</dbReference>
<reference evidence="1 2" key="1">
    <citation type="submission" date="2016-02" db="EMBL/GenBank/DDBJ databases">
        <authorList>
            <person name="Wen L."/>
            <person name="He K."/>
            <person name="Yang H."/>
        </authorList>
    </citation>
    <scope>NUCLEOTIDE SEQUENCE [LARGE SCALE GENOMIC DNA]</scope>
    <source>
        <strain evidence="1 2">CD09_2</strain>
    </source>
</reference>
<name>A0A177JZD0_SPHYA</name>
<dbReference type="NCBIfam" id="TIGR02241">
    <property type="entry name" value="conserved hypothetical phage tail region protein"/>
    <property type="match status" value="1"/>
</dbReference>
<dbReference type="InterPro" id="IPR011747">
    <property type="entry name" value="CHP02241"/>
</dbReference>
<accession>A0A177JZD0</accession>
<dbReference type="PANTHER" id="PTHR38009:SF1">
    <property type="entry name" value="CONSERVED HYPOTHETICAL PHAGE TAIL PROTEIN"/>
    <property type="match status" value="1"/>
</dbReference>